<dbReference type="AlphaFoldDB" id="A0AAU7N516"/>
<keyword evidence="1" id="KW-0812">Transmembrane</keyword>
<reference evidence="2" key="1">
    <citation type="submission" date="2024-06" db="EMBL/GenBank/DDBJ databases">
        <title>The complete mitochondrial genome of Petalocephala arcuata Cai et Kuoh, 1992 (Hemiptera: Cicadellidae: Ledrinae: Petalocephalini) and its phylogenetic implications.</title>
        <authorList>
            <person name="Liu Y."/>
            <person name="Li Y."/>
        </authorList>
    </citation>
    <scope>NUCLEOTIDE SEQUENCE</scope>
</reference>
<dbReference type="EMBL" id="PP893239">
    <property type="protein sequence ID" value="XBQ62970.1"/>
    <property type="molecule type" value="Genomic_DNA"/>
</dbReference>
<gene>
    <name evidence="2" type="primary">ATP8</name>
</gene>
<keyword evidence="1" id="KW-1133">Transmembrane helix</keyword>
<name>A0AAU7N516_9HEMI</name>
<keyword evidence="2" id="KW-0496">Mitochondrion</keyword>
<organism evidence="2">
    <name type="scientific">Petalocephala arcuata</name>
    <dbReference type="NCBI Taxonomy" id="3078504"/>
    <lineage>
        <taxon>Eukaryota</taxon>
        <taxon>Metazoa</taxon>
        <taxon>Ecdysozoa</taxon>
        <taxon>Arthropoda</taxon>
        <taxon>Hexapoda</taxon>
        <taxon>Insecta</taxon>
        <taxon>Pterygota</taxon>
        <taxon>Neoptera</taxon>
        <taxon>Paraneoptera</taxon>
        <taxon>Hemiptera</taxon>
        <taxon>Auchenorrhyncha</taxon>
        <taxon>Membracoidea</taxon>
        <taxon>Cicadellidae</taxon>
        <taxon>Ledrinae</taxon>
        <taxon>Petalocephala</taxon>
    </lineage>
</organism>
<protein>
    <submittedName>
        <fullName evidence="2">ATP synthase F0 subunit 8</fullName>
    </submittedName>
</protein>
<proteinExistence type="predicted"/>
<keyword evidence="1" id="KW-0472">Membrane</keyword>
<evidence type="ECO:0000256" key="1">
    <source>
        <dbReference type="SAM" id="Phobius"/>
    </source>
</evidence>
<geneLocation type="mitochondrion" evidence="2"/>
<evidence type="ECO:0000313" key="2">
    <source>
        <dbReference type="EMBL" id="XBQ62970.1"/>
    </source>
</evidence>
<accession>A0AAU7N516</accession>
<sequence length="50" mass="6405">MPQMSPLWWLFLNFFFIFSFIYLFCLVYFIFNPLVFNRLCFSSSHFFWLW</sequence>
<feature type="transmembrane region" description="Helical" evidence="1">
    <location>
        <begin position="6"/>
        <end position="31"/>
    </location>
</feature>